<dbReference type="Proteomes" id="UP000191987">
    <property type="component" value="Unassembled WGS sequence"/>
</dbReference>
<gene>
    <name evidence="1" type="ORF">AGR7C_Lc100033</name>
</gene>
<reference evidence="1 2" key="1">
    <citation type="submission" date="2016-01" db="EMBL/GenBank/DDBJ databases">
        <authorList>
            <person name="Oliw E.H."/>
        </authorList>
    </citation>
    <scope>NUCLEOTIDE SEQUENCE [LARGE SCALE GENOMIC DNA]</scope>
    <source>
        <strain evidence="1 2">Zutra 3-1</strain>
    </source>
</reference>
<name>A0A1S7QQG9_9HYPH</name>
<protein>
    <submittedName>
        <fullName evidence="1">Uncharacterized protein</fullName>
    </submittedName>
</protein>
<organism evidence="1 2">
    <name type="scientific">Agrobacterium deltaense Zutra 3/1</name>
    <dbReference type="NCBI Taxonomy" id="1183427"/>
    <lineage>
        <taxon>Bacteria</taxon>
        <taxon>Pseudomonadati</taxon>
        <taxon>Pseudomonadota</taxon>
        <taxon>Alphaproteobacteria</taxon>
        <taxon>Hyphomicrobiales</taxon>
        <taxon>Rhizobiaceae</taxon>
        <taxon>Rhizobium/Agrobacterium group</taxon>
        <taxon>Agrobacterium</taxon>
    </lineage>
</organism>
<proteinExistence type="predicted"/>
<dbReference type="EMBL" id="FBWG01000028">
    <property type="protein sequence ID" value="CUX40491.1"/>
    <property type="molecule type" value="Genomic_DNA"/>
</dbReference>
<dbReference type="AlphaFoldDB" id="A0A1S7QQG9"/>
<evidence type="ECO:0000313" key="1">
    <source>
        <dbReference type="EMBL" id="CUX40491.1"/>
    </source>
</evidence>
<evidence type="ECO:0000313" key="2">
    <source>
        <dbReference type="Proteomes" id="UP000191987"/>
    </source>
</evidence>
<accession>A0A1S7QQG9</accession>
<sequence length="242" mass="25756">MLAAEAVRLVAIELLRPSNIPEGGNFPTLAGSRVFDSRGPTLTEIDQERKYTPVLSVYTQKSTADVAGAASGFDDTEATVSLLVMAELAVITREGSTDYVDAMTAGTDVEARLVLAALIAQVRRRLEFSAAGAPWRKLVKQVLRVDEETHAVPEFGLRWQRIFCTFNLAIGDDDFDVSRPGLPEPLGSVAAALPDGSYAKQKLAELAACFAAENPDQLTTIHGVTAGPGGTSLETGQVDLIP</sequence>
<dbReference type="RefSeq" id="WP_080819382.1">
    <property type="nucleotide sequence ID" value="NZ_LT009749.1"/>
</dbReference>